<dbReference type="RefSeq" id="WP_229571467.1">
    <property type="nucleotide sequence ID" value="NZ_AP025226.1"/>
</dbReference>
<sequence length="207" mass="24780">MTIILSDNDKKILERMHNRIDYIFKTYKEYFDALAEFDKTGVLKVHGKILYVRKYENKQDENRYNLSVETGKRAIILTILELAREKQIVLSKTKIQKLVFLVQKELGKEYFKFVPYKYGPWSSELAEELDKLVNEGIVKKYEKDSSNFYELQTQAEKDKEVERKANKYISMPLEYLLALIYARYPEMTELSEIKEKVKEFQKRFNIL</sequence>
<name>A0AAQ4CNU3_9CREN</name>
<dbReference type="Proteomes" id="UP001319921">
    <property type="component" value="Chromosome"/>
</dbReference>
<protein>
    <submittedName>
        <fullName evidence="1">Uncharacterized protein</fullName>
    </submittedName>
</protein>
<keyword evidence="2" id="KW-1185">Reference proteome</keyword>
<proteinExistence type="predicted"/>
<dbReference type="EMBL" id="AP025226">
    <property type="protein sequence ID" value="BDB97474.1"/>
    <property type="molecule type" value="Genomic_DNA"/>
</dbReference>
<reference evidence="1 2" key="1">
    <citation type="journal article" date="2022" name="Microbiol. Resour. Announc.">
        <title>Complete Genome Sequence of the Hyperthermophilic and Acidophilic Archaeon Saccharolobus caldissimus Strain HS-3T.</title>
        <authorList>
            <person name="Sakai H.D."/>
            <person name="Kurosawa N."/>
        </authorList>
    </citation>
    <scope>NUCLEOTIDE SEQUENCE [LARGE SCALE GENOMIC DNA]</scope>
    <source>
        <strain evidence="1 2">JCM32116</strain>
    </source>
</reference>
<evidence type="ECO:0000313" key="2">
    <source>
        <dbReference type="Proteomes" id="UP001319921"/>
    </source>
</evidence>
<evidence type="ECO:0000313" key="1">
    <source>
        <dbReference type="EMBL" id="BDB97474.1"/>
    </source>
</evidence>
<gene>
    <name evidence="1" type="ORF">SACC_04910</name>
</gene>
<dbReference type="AlphaFoldDB" id="A0AAQ4CNU3"/>
<organism evidence="1 2">
    <name type="scientific">Saccharolobus caldissimus</name>
    <dbReference type="NCBI Taxonomy" id="1702097"/>
    <lineage>
        <taxon>Archaea</taxon>
        <taxon>Thermoproteota</taxon>
        <taxon>Thermoprotei</taxon>
        <taxon>Sulfolobales</taxon>
        <taxon>Sulfolobaceae</taxon>
        <taxon>Saccharolobus</taxon>
    </lineage>
</organism>
<accession>A0AAQ4CNU3</accession>
<dbReference type="GeneID" id="68865220"/>
<dbReference type="KEGG" id="scas:SACC_04910"/>